<protein>
    <submittedName>
        <fullName evidence="3">DUF1648 domain-containing protein</fullName>
    </submittedName>
</protein>
<dbReference type="InterPro" id="IPR012867">
    <property type="entry name" value="DUF1648"/>
</dbReference>
<keyword evidence="1" id="KW-1133">Transmembrane helix</keyword>
<evidence type="ECO:0000256" key="1">
    <source>
        <dbReference type="SAM" id="Phobius"/>
    </source>
</evidence>
<evidence type="ECO:0000313" key="3">
    <source>
        <dbReference type="EMBL" id="MFC3851004.1"/>
    </source>
</evidence>
<dbReference type="Pfam" id="PF07853">
    <property type="entry name" value="DUF1648"/>
    <property type="match status" value="1"/>
</dbReference>
<feature type="transmembrane region" description="Helical" evidence="1">
    <location>
        <begin position="92"/>
        <end position="112"/>
    </location>
</feature>
<proteinExistence type="predicted"/>
<name>A0ABV7ZRW5_9CORY</name>
<organism evidence="3 4">
    <name type="scientific">Corynebacterium hansenii</name>
    <dbReference type="NCBI Taxonomy" id="394964"/>
    <lineage>
        <taxon>Bacteria</taxon>
        <taxon>Bacillati</taxon>
        <taxon>Actinomycetota</taxon>
        <taxon>Actinomycetes</taxon>
        <taxon>Mycobacteriales</taxon>
        <taxon>Corynebacteriaceae</taxon>
        <taxon>Corynebacterium</taxon>
    </lineage>
</organism>
<accession>A0ABV7ZRW5</accession>
<feature type="domain" description="DUF1648" evidence="2">
    <location>
        <begin position="23"/>
        <end position="67"/>
    </location>
</feature>
<feature type="transmembrane region" description="Helical" evidence="1">
    <location>
        <begin position="127"/>
        <end position="148"/>
    </location>
</feature>
<keyword evidence="4" id="KW-1185">Reference proteome</keyword>
<evidence type="ECO:0000313" key="4">
    <source>
        <dbReference type="Proteomes" id="UP001595751"/>
    </source>
</evidence>
<reference evidence="4" key="1">
    <citation type="journal article" date="2019" name="Int. J. Syst. Evol. Microbiol.">
        <title>The Global Catalogue of Microorganisms (GCM) 10K type strain sequencing project: providing services to taxonomists for standard genome sequencing and annotation.</title>
        <authorList>
            <consortium name="The Broad Institute Genomics Platform"/>
            <consortium name="The Broad Institute Genome Sequencing Center for Infectious Disease"/>
            <person name="Wu L."/>
            <person name="Ma J."/>
        </authorList>
    </citation>
    <scope>NUCLEOTIDE SEQUENCE [LARGE SCALE GENOMIC DNA]</scope>
    <source>
        <strain evidence="4">CCUG 53252</strain>
    </source>
</reference>
<feature type="transmembrane region" description="Helical" evidence="1">
    <location>
        <begin position="208"/>
        <end position="229"/>
    </location>
</feature>
<sequence length="324" mass="33479">MSRFTPARNRFTAMLVVPSAIALAASIIWSALLVPDLPDPVATHFDFTGTADGFGSAAGSIAGLSGIAAAMLVMFAVMALAGMSSGAMSRVLAGFGSGSVFLLAALQVALLLPQQGLDDARGFTLPFGYLAVPFLIAIAGGAAVALLIDPIEEPEDTVPPADPIAVTEASRAVWFGRARASWILFVAMAAGVPACAVPAVIAHRGGETLIAVLLFIGAVALALLTAAFASVRVRVDSTGVHWRLVPGLPERTVEYGDLDDVSAVELKAGDWGGWGYRLGPKGKAILLRGGEGLRLSRRKGADLYISVDDAARGAELARGYLRRG</sequence>
<dbReference type="Proteomes" id="UP001595751">
    <property type="component" value="Unassembled WGS sequence"/>
</dbReference>
<evidence type="ECO:0000259" key="2">
    <source>
        <dbReference type="Pfam" id="PF07853"/>
    </source>
</evidence>
<keyword evidence="1" id="KW-0472">Membrane</keyword>
<keyword evidence="1" id="KW-0812">Transmembrane</keyword>
<feature type="transmembrane region" description="Helical" evidence="1">
    <location>
        <begin position="54"/>
        <end position="80"/>
    </location>
</feature>
<comment type="caution">
    <text evidence="3">The sequence shown here is derived from an EMBL/GenBank/DDBJ whole genome shotgun (WGS) entry which is preliminary data.</text>
</comment>
<feature type="transmembrane region" description="Helical" evidence="1">
    <location>
        <begin position="180"/>
        <end position="202"/>
    </location>
</feature>
<feature type="transmembrane region" description="Helical" evidence="1">
    <location>
        <begin position="12"/>
        <end position="34"/>
    </location>
</feature>
<dbReference type="EMBL" id="JBHRZN010000005">
    <property type="protein sequence ID" value="MFC3851004.1"/>
    <property type="molecule type" value="Genomic_DNA"/>
</dbReference>
<gene>
    <name evidence="3" type="ORF">ACFORJ_12635</name>
</gene>
<dbReference type="RefSeq" id="WP_290292662.1">
    <property type="nucleotide sequence ID" value="NZ_CP047211.1"/>
</dbReference>